<reference evidence="2" key="1">
    <citation type="submission" date="2019-08" db="EMBL/GenBank/DDBJ databases">
        <authorList>
            <person name="Kucharzyk K."/>
            <person name="Murdoch R.W."/>
            <person name="Higgins S."/>
            <person name="Loffler F."/>
        </authorList>
    </citation>
    <scope>NUCLEOTIDE SEQUENCE</scope>
</reference>
<dbReference type="Pfam" id="PF07456">
    <property type="entry name" value="Hpre_diP_synt_I"/>
    <property type="match status" value="1"/>
</dbReference>
<protein>
    <recommendedName>
        <fullName evidence="3">Heptaprenyl diphosphate synthase component I</fullName>
    </recommendedName>
</protein>
<feature type="transmembrane region" description="Helical" evidence="1">
    <location>
        <begin position="51"/>
        <end position="71"/>
    </location>
</feature>
<dbReference type="EMBL" id="VSSQ01083657">
    <property type="protein sequence ID" value="MPN31913.1"/>
    <property type="molecule type" value="Genomic_DNA"/>
</dbReference>
<accession>A0A645H7Z5</accession>
<dbReference type="InterPro" id="IPR010898">
    <property type="entry name" value="Hpre_diP_synth_I"/>
</dbReference>
<organism evidence="2">
    <name type="scientific">bioreactor metagenome</name>
    <dbReference type="NCBI Taxonomy" id="1076179"/>
    <lineage>
        <taxon>unclassified sequences</taxon>
        <taxon>metagenomes</taxon>
        <taxon>ecological metagenomes</taxon>
    </lineage>
</organism>
<feature type="transmembrane region" description="Helical" evidence="1">
    <location>
        <begin position="179"/>
        <end position="201"/>
    </location>
</feature>
<feature type="transmembrane region" description="Helical" evidence="1">
    <location>
        <begin position="103"/>
        <end position="120"/>
    </location>
</feature>
<name>A0A645H7Z5_9ZZZZ</name>
<feature type="transmembrane region" description="Helical" evidence="1">
    <location>
        <begin position="126"/>
        <end position="142"/>
    </location>
</feature>
<sequence>MKRQEKNYGAGMTNGEWEWPALSFIRIRAIIKKCGGHAQRRVFLRIKANRIAYFGLLTAMAIVLGYIERLIPIVDGSIPGVKLGLSNVVILFALYVMDNRSAFLLMLLKVFLLALMFTGLFSTNMMVSFGGGLLSYIVMALFKRIHGITVLSVSVLGAVSHNIGQTLTASMILGTYQLLYTYLPAILITAVVTGVLTGLVAQRVIEALDRTGVVKDIKKPDKSTAERAK</sequence>
<dbReference type="Gene3D" id="1.10.1760.20">
    <property type="match status" value="1"/>
</dbReference>
<feature type="transmembrane region" description="Helical" evidence="1">
    <location>
        <begin position="149"/>
        <end position="173"/>
    </location>
</feature>
<keyword evidence="1" id="KW-1133">Transmembrane helix</keyword>
<feature type="transmembrane region" description="Helical" evidence="1">
    <location>
        <begin position="77"/>
        <end position="96"/>
    </location>
</feature>
<gene>
    <name evidence="2" type="ORF">SDC9_179388</name>
</gene>
<evidence type="ECO:0008006" key="3">
    <source>
        <dbReference type="Google" id="ProtNLM"/>
    </source>
</evidence>
<proteinExistence type="predicted"/>
<keyword evidence="1" id="KW-0812">Transmembrane</keyword>
<dbReference type="AlphaFoldDB" id="A0A645H7Z5"/>
<evidence type="ECO:0000313" key="2">
    <source>
        <dbReference type="EMBL" id="MPN31913.1"/>
    </source>
</evidence>
<comment type="caution">
    <text evidence="2">The sequence shown here is derived from an EMBL/GenBank/DDBJ whole genome shotgun (WGS) entry which is preliminary data.</text>
</comment>
<keyword evidence="1" id="KW-0472">Membrane</keyword>
<evidence type="ECO:0000256" key="1">
    <source>
        <dbReference type="SAM" id="Phobius"/>
    </source>
</evidence>